<feature type="domain" description="Retrotransposon gag" evidence="2">
    <location>
        <begin position="91"/>
        <end position="195"/>
    </location>
</feature>
<organism evidence="5 6">
    <name type="scientific">Rhododendron simsii</name>
    <name type="common">Sims's rhododendron</name>
    <dbReference type="NCBI Taxonomy" id="118357"/>
    <lineage>
        <taxon>Eukaryota</taxon>
        <taxon>Viridiplantae</taxon>
        <taxon>Streptophyta</taxon>
        <taxon>Embryophyta</taxon>
        <taxon>Tracheophyta</taxon>
        <taxon>Spermatophyta</taxon>
        <taxon>Magnoliopsida</taxon>
        <taxon>eudicotyledons</taxon>
        <taxon>Gunneridae</taxon>
        <taxon>Pentapetalae</taxon>
        <taxon>asterids</taxon>
        <taxon>Ericales</taxon>
        <taxon>Ericaceae</taxon>
        <taxon>Ericoideae</taxon>
        <taxon>Rhodoreae</taxon>
        <taxon>Rhododendron</taxon>
    </lineage>
</organism>
<evidence type="ECO:0008006" key="7">
    <source>
        <dbReference type="Google" id="ProtNLM"/>
    </source>
</evidence>
<feature type="domain" description="Retrovirus-related Pol polyprotein from transposon TNT 1-94-like beta-barrel" evidence="4">
    <location>
        <begin position="414"/>
        <end position="484"/>
    </location>
</feature>
<evidence type="ECO:0000256" key="1">
    <source>
        <dbReference type="SAM" id="MobiDB-lite"/>
    </source>
</evidence>
<evidence type="ECO:0000259" key="3">
    <source>
        <dbReference type="Pfam" id="PF14244"/>
    </source>
</evidence>
<dbReference type="AlphaFoldDB" id="A0A834GBF9"/>
<dbReference type="PANTHER" id="PTHR37610:SF97">
    <property type="entry name" value="RETROTRANSPOSON GAG DOMAIN-CONTAINING PROTEIN"/>
    <property type="match status" value="1"/>
</dbReference>
<dbReference type="InterPro" id="IPR054722">
    <property type="entry name" value="PolX-like_BBD"/>
</dbReference>
<evidence type="ECO:0000259" key="4">
    <source>
        <dbReference type="Pfam" id="PF22936"/>
    </source>
</evidence>
<feature type="region of interest" description="Disordered" evidence="1">
    <location>
        <begin position="249"/>
        <end position="328"/>
    </location>
</feature>
<sequence length="587" mass="64307">MTEGGKSSNKSNMSEELRVDDPFYISPSDSPTAVLVSPPLNGDNYASWLRAITMALRAKNKVGFVDGSIEKPGEDKEKEVSRWERCNDLVAPWILNSVPDEIRSSILFAHTARAIWIDLSDRFLQSNAPQIYQLKQSISALKQEELSVSAYFTKLKSLWDELNSLQVFQPCTCGSGKFFSERLQQDRAMEFLQGLHDRFGPLRSQILLMEPLPNATKIYSLVRQEEKQQEIQSLSTPIPDAAALNITTRSNNYNSNRLMDGRNSHNTGGGNRPHPSSGNRSYSGDGNSFHSSGRNRSNPGGGNGTYTGGGSNSSGSGYNSYSGSGNNSNRKVKYHCDHCDKDGHSTERCYKIIGYPPKRSEFSNLSTKSANKTSPAVVTQEQYDKLLAMLYSGNIHHNSNLAGIALSIPPTSVWIIDTGATNHMCSSLTLFTTYKSCPTQSFVQLPDGSSTQITHIGTIKLSPTLALENVFHIPSFKYNLLSVFPCQTMLMMIPLDFPPIATNPITHTPPEVAPTSSPIPNEPIASDLITPVEVQEPIVPALSIPALPTTVDHLAAVGHLPTWPIIIAPVPLMVPLLSRQTSRSQIC</sequence>
<dbReference type="InterPro" id="IPR005162">
    <property type="entry name" value="Retrotrans_gag_dom"/>
</dbReference>
<evidence type="ECO:0000259" key="2">
    <source>
        <dbReference type="Pfam" id="PF03732"/>
    </source>
</evidence>
<gene>
    <name evidence="5" type="ORF">RHSIM_Rhsim10G0096300</name>
</gene>
<evidence type="ECO:0000313" key="5">
    <source>
        <dbReference type="EMBL" id="KAF7129890.1"/>
    </source>
</evidence>
<dbReference type="Pfam" id="PF14244">
    <property type="entry name" value="Retrotran_gag_3"/>
    <property type="match status" value="1"/>
</dbReference>
<dbReference type="Pfam" id="PF22936">
    <property type="entry name" value="Pol_BBD"/>
    <property type="match status" value="1"/>
</dbReference>
<proteinExistence type="predicted"/>
<dbReference type="InterPro" id="IPR029472">
    <property type="entry name" value="Copia-like_N"/>
</dbReference>
<evidence type="ECO:0000313" key="6">
    <source>
        <dbReference type="Proteomes" id="UP000626092"/>
    </source>
</evidence>
<dbReference type="OrthoDB" id="5544992at2759"/>
<feature type="compositionally biased region" description="Low complexity" evidence="1">
    <location>
        <begin position="313"/>
        <end position="328"/>
    </location>
</feature>
<feature type="compositionally biased region" description="Polar residues" evidence="1">
    <location>
        <begin position="274"/>
        <end position="290"/>
    </location>
</feature>
<name>A0A834GBF9_RHOSS</name>
<comment type="caution">
    <text evidence="5">The sequence shown here is derived from an EMBL/GenBank/DDBJ whole genome shotgun (WGS) entry which is preliminary data.</text>
</comment>
<keyword evidence="6" id="KW-1185">Reference proteome</keyword>
<dbReference type="Pfam" id="PF03732">
    <property type="entry name" value="Retrotrans_gag"/>
    <property type="match status" value="1"/>
</dbReference>
<feature type="domain" description="Retrotransposon Copia-like N-terminal" evidence="3">
    <location>
        <begin position="27"/>
        <end position="72"/>
    </location>
</feature>
<dbReference type="PANTHER" id="PTHR37610">
    <property type="entry name" value="CCHC-TYPE DOMAIN-CONTAINING PROTEIN"/>
    <property type="match status" value="1"/>
</dbReference>
<reference evidence="5" key="1">
    <citation type="submission" date="2019-11" db="EMBL/GenBank/DDBJ databases">
        <authorList>
            <person name="Liu Y."/>
            <person name="Hou J."/>
            <person name="Li T.-Q."/>
            <person name="Guan C.-H."/>
            <person name="Wu X."/>
            <person name="Wu H.-Z."/>
            <person name="Ling F."/>
            <person name="Zhang R."/>
            <person name="Shi X.-G."/>
            <person name="Ren J.-P."/>
            <person name="Chen E.-F."/>
            <person name="Sun J.-M."/>
        </authorList>
    </citation>
    <scope>NUCLEOTIDE SEQUENCE</scope>
    <source>
        <strain evidence="5">Adult_tree_wgs_1</strain>
        <tissue evidence="5">Leaves</tissue>
    </source>
</reference>
<accession>A0A834GBF9</accession>
<feature type="compositionally biased region" description="Gly residues" evidence="1">
    <location>
        <begin position="299"/>
        <end position="312"/>
    </location>
</feature>
<dbReference type="Proteomes" id="UP000626092">
    <property type="component" value="Unassembled WGS sequence"/>
</dbReference>
<protein>
    <recommendedName>
        <fullName evidence="7">Retrotransposon Copia-like N-terminal domain-containing protein</fullName>
    </recommendedName>
</protein>
<dbReference type="EMBL" id="WJXA01000010">
    <property type="protein sequence ID" value="KAF7129890.1"/>
    <property type="molecule type" value="Genomic_DNA"/>
</dbReference>